<sequence length="264" mass="30892">MKSGCDYLLMYSDNPDCLSVFCPETYANCLELDLPRHPSGSPFYIYGSCNGLLCISDTNMKSTYLWNPSIRKFKRLPKGLIRVKYRYSGVTTIALGFGLDVGGNDYKKLWELRIFCTASVSRYIISFDMKNEVFQRIMLPDRLFTVTDSISIRVLEKSLSLFHHRKEWDRGYRYYYDIWVLEMDSWKMIRTIPVPAEGKIAWPLAFTANGGVHFTTRCENWQHRKLELYYPKSEQVTDTGIKLGTYSRTRRRIYGYSESLILLN</sequence>
<reference evidence="1" key="1">
    <citation type="journal article" date="2012" name="Nat. Commun.">
        <title>The genome of Prunus mume.</title>
        <authorList>
            <person name="Zhang Q."/>
            <person name="Chen W."/>
            <person name="Sun L."/>
            <person name="Zhao F."/>
            <person name="Huang B."/>
            <person name="Yang W."/>
            <person name="Tao Y."/>
            <person name="Wang J."/>
            <person name="Yuan Z."/>
            <person name="Fan G."/>
            <person name="Xing Z."/>
            <person name="Han C."/>
            <person name="Pan H."/>
            <person name="Zhong X."/>
            <person name="Shi W."/>
            <person name="Liang X."/>
            <person name="Du D."/>
            <person name="Sun F."/>
            <person name="Xu Z."/>
            <person name="Hao R."/>
            <person name="Lv T."/>
            <person name="Lv Y."/>
            <person name="Zheng Z."/>
            <person name="Sun M."/>
            <person name="Luo L."/>
            <person name="Cai M."/>
            <person name="Gao Y."/>
            <person name="Wang J."/>
            <person name="Yin Y."/>
            <person name="Xu X."/>
            <person name="Cheng T."/>
            <person name="Wang J."/>
        </authorList>
    </citation>
    <scope>NUCLEOTIDE SEQUENCE [LARGE SCALE GENOMIC DNA]</scope>
</reference>
<dbReference type="PANTHER" id="PTHR31672:SF13">
    <property type="entry name" value="F-BOX PROTEIN CPR30-LIKE"/>
    <property type="match status" value="1"/>
</dbReference>
<dbReference type="InterPro" id="IPR050796">
    <property type="entry name" value="SCF_F-box_component"/>
</dbReference>
<name>A0ABM0P015_PRUMU</name>
<reference evidence="2" key="2">
    <citation type="submission" date="2025-08" db="UniProtKB">
        <authorList>
            <consortium name="RefSeq"/>
        </authorList>
    </citation>
    <scope>IDENTIFICATION</scope>
</reference>
<proteinExistence type="predicted"/>
<keyword evidence="1" id="KW-1185">Reference proteome</keyword>
<accession>A0ABM0P015</accession>
<organism evidence="1 2">
    <name type="scientific">Prunus mume</name>
    <name type="common">Japanese apricot</name>
    <name type="synonym">Armeniaca mume</name>
    <dbReference type="NCBI Taxonomy" id="102107"/>
    <lineage>
        <taxon>Eukaryota</taxon>
        <taxon>Viridiplantae</taxon>
        <taxon>Streptophyta</taxon>
        <taxon>Embryophyta</taxon>
        <taxon>Tracheophyta</taxon>
        <taxon>Spermatophyta</taxon>
        <taxon>Magnoliopsida</taxon>
        <taxon>eudicotyledons</taxon>
        <taxon>Gunneridae</taxon>
        <taxon>Pentapetalae</taxon>
        <taxon>rosids</taxon>
        <taxon>fabids</taxon>
        <taxon>Rosales</taxon>
        <taxon>Rosaceae</taxon>
        <taxon>Amygdaloideae</taxon>
        <taxon>Amygdaleae</taxon>
        <taxon>Prunus</taxon>
    </lineage>
</organism>
<dbReference type="RefSeq" id="XP_008232419.1">
    <property type="nucleotide sequence ID" value="XM_008234197.1"/>
</dbReference>
<gene>
    <name evidence="2" type="primary">LOC103331564</name>
</gene>
<dbReference type="Proteomes" id="UP000694861">
    <property type="component" value="Linkage group LG5"/>
</dbReference>
<protein>
    <submittedName>
        <fullName evidence="2">Uncharacterized protein LOC103331564</fullName>
    </submittedName>
</protein>
<dbReference type="GeneID" id="103331564"/>
<dbReference type="PANTHER" id="PTHR31672">
    <property type="entry name" value="BNACNNG10540D PROTEIN"/>
    <property type="match status" value="1"/>
</dbReference>
<evidence type="ECO:0000313" key="2">
    <source>
        <dbReference type="RefSeq" id="XP_008232419.1"/>
    </source>
</evidence>
<evidence type="ECO:0000313" key="1">
    <source>
        <dbReference type="Proteomes" id="UP000694861"/>
    </source>
</evidence>